<organism evidence="1 2">
    <name type="scientific">Beauveria bassiana</name>
    <name type="common">White muscardine disease fungus</name>
    <name type="synonym">Tritirachium shiotae</name>
    <dbReference type="NCBI Taxonomy" id="176275"/>
    <lineage>
        <taxon>Eukaryota</taxon>
        <taxon>Fungi</taxon>
        <taxon>Dikarya</taxon>
        <taxon>Ascomycota</taxon>
        <taxon>Pezizomycotina</taxon>
        <taxon>Sordariomycetes</taxon>
        <taxon>Hypocreomycetidae</taxon>
        <taxon>Hypocreales</taxon>
        <taxon>Cordycipitaceae</taxon>
        <taxon>Beauveria</taxon>
    </lineage>
</organism>
<evidence type="ECO:0000313" key="2">
    <source>
        <dbReference type="Proteomes" id="UP000235728"/>
    </source>
</evidence>
<dbReference type="OMA" id="RKEYNTN"/>
<dbReference type="Proteomes" id="UP000235728">
    <property type="component" value="Unassembled WGS sequence"/>
</dbReference>
<gene>
    <name evidence="1" type="ORF">BM221_010341</name>
</gene>
<proteinExistence type="predicted"/>
<comment type="caution">
    <text evidence="1">The sequence shown here is derived from an EMBL/GenBank/DDBJ whole genome shotgun (WGS) entry which is preliminary data.</text>
</comment>
<protein>
    <submittedName>
        <fullName evidence="1">Uncharacterized protein</fullName>
    </submittedName>
</protein>
<name>A0A2N6N9B5_BEABA</name>
<dbReference type="EMBL" id="MRVG01000016">
    <property type="protein sequence ID" value="PMB63870.1"/>
    <property type="molecule type" value="Genomic_DNA"/>
</dbReference>
<sequence>MAQSAYVACAENISLLHLLQKVPEPPSVNLVSPIEHDAANYTLGMATERSLAGALAFVSSITDSPNCITAVCVQEQDQKLQIHVAINKQTPRENNLTLGVICSGFNKMFTRLSDLQGDSLIMQIQDSLSAGLSEKDGVWM</sequence>
<reference evidence="1 2" key="1">
    <citation type="journal article" date="2016" name="Appl. Microbiol. Biotechnol.">
        <title>Characterization of T-DNA insertion mutants with decreased virulence in the entomopathogenic fungus Beauveria bassiana JEF-007.</title>
        <authorList>
            <person name="Kim S."/>
            <person name="Lee S.J."/>
            <person name="Nai Y.S."/>
            <person name="Yu J.S."/>
            <person name="Lee M.R."/>
            <person name="Yang Y.T."/>
            <person name="Kim J.S."/>
        </authorList>
    </citation>
    <scope>NUCLEOTIDE SEQUENCE [LARGE SCALE GENOMIC DNA]</scope>
    <source>
        <strain evidence="1 2">JEF-007</strain>
    </source>
</reference>
<accession>A0A2N6N9B5</accession>
<evidence type="ECO:0000313" key="1">
    <source>
        <dbReference type="EMBL" id="PMB63870.1"/>
    </source>
</evidence>
<dbReference type="AlphaFoldDB" id="A0A2N6N9B5"/>